<feature type="transmembrane region" description="Helical" evidence="9">
    <location>
        <begin position="167"/>
        <end position="186"/>
    </location>
</feature>
<dbReference type="PANTHER" id="PTHR47371">
    <property type="entry name" value="LIPOTEICHOIC ACID SYNTHASE"/>
    <property type="match status" value="1"/>
</dbReference>
<dbReference type="Pfam" id="PF00884">
    <property type="entry name" value="Sulfatase"/>
    <property type="match status" value="1"/>
</dbReference>
<dbReference type="InterPro" id="IPR050448">
    <property type="entry name" value="OpgB/LTA_synthase_biosynth"/>
</dbReference>
<feature type="domain" description="Sulfatase N-terminal" evidence="10">
    <location>
        <begin position="268"/>
        <end position="556"/>
    </location>
</feature>
<dbReference type="InterPro" id="IPR012160">
    <property type="entry name" value="LtaS-like"/>
</dbReference>
<dbReference type="EC" id="3.1.6.-" evidence="11"/>
<evidence type="ECO:0000313" key="11">
    <source>
        <dbReference type="EMBL" id="EHP30477.1"/>
    </source>
</evidence>
<accession>B6BIW6</accession>
<dbReference type="AlphaFoldDB" id="B6BIW6"/>
<feature type="transmembrane region" description="Helical" evidence="9">
    <location>
        <begin position="83"/>
        <end position="103"/>
    </location>
</feature>
<dbReference type="Proteomes" id="UP000006431">
    <property type="component" value="Unassembled WGS sequence"/>
</dbReference>
<keyword evidence="3 9" id="KW-0812">Transmembrane</keyword>
<dbReference type="PIRSF" id="PIRSF005091">
    <property type="entry name" value="Mmb_sulf_HI1246"/>
    <property type="match status" value="1"/>
</dbReference>
<name>B6BIW6_SULGG</name>
<evidence type="ECO:0000256" key="7">
    <source>
        <dbReference type="PIRSR" id="PIRSR005091-2"/>
    </source>
</evidence>
<evidence type="ECO:0000256" key="3">
    <source>
        <dbReference type="ARBA" id="ARBA00022692"/>
    </source>
</evidence>
<dbReference type="HOGENOM" id="CLU_014653_3_1_7"/>
<dbReference type="GO" id="GO:0046872">
    <property type="term" value="F:metal ion binding"/>
    <property type="evidence" value="ECO:0007669"/>
    <property type="project" value="UniProtKB-KW"/>
</dbReference>
<keyword evidence="4 9" id="KW-1133">Transmembrane helix</keyword>
<gene>
    <name evidence="11" type="ORF">SMGD1_1954</name>
</gene>
<dbReference type="eggNOG" id="COG1368">
    <property type="taxonomic scope" value="Bacteria"/>
</dbReference>
<keyword evidence="12" id="KW-1185">Reference proteome</keyword>
<feature type="transmembrane region" description="Helical" evidence="9">
    <location>
        <begin position="123"/>
        <end position="151"/>
    </location>
</feature>
<evidence type="ECO:0000256" key="4">
    <source>
        <dbReference type="ARBA" id="ARBA00022989"/>
    </source>
</evidence>
<protein>
    <submittedName>
        <fullName evidence="11">Membrane intrinsic sulfatase</fullName>
        <ecNumber evidence="11">3.1.6.-</ecNumber>
    </submittedName>
</protein>
<feature type="binding site" evidence="8">
    <location>
        <position position="494"/>
    </location>
    <ligand>
        <name>Mn(2+)</name>
        <dbReference type="ChEBI" id="CHEBI:29035"/>
    </ligand>
</feature>
<dbReference type="RefSeq" id="WP_008335566.1">
    <property type="nucleotide sequence ID" value="NZ_AFRZ01000001.1"/>
</dbReference>
<proteinExistence type="predicted"/>
<feature type="transmembrane region" description="Helical" evidence="9">
    <location>
        <begin position="51"/>
        <end position="71"/>
    </location>
</feature>
<comment type="caution">
    <text evidence="11">The sequence shown here is derived from an EMBL/GenBank/DDBJ whole genome shotgun (WGS) entry which is preliminary data.</text>
</comment>
<dbReference type="GO" id="GO:0016787">
    <property type="term" value="F:hydrolase activity"/>
    <property type="evidence" value="ECO:0007669"/>
    <property type="project" value="UniProtKB-KW"/>
</dbReference>
<dbReference type="CDD" id="cd16015">
    <property type="entry name" value="LTA_synthase"/>
    <property type="match status" value="1"/>
</dbReference>
<evidence type="ECO:0000256" key="8">
    <source>
        <dbReference type="PIRSR" id="PIRSR005091-3"/>
    </source>
</evidence>
<dbReference type="EMBL" id="AFRZ01000001">
    <property type="protein sequence ID" value="EHP30477.1"/>
    <property type="molecule type" value="Genomic_DNA"/>
</dbReference>
<feature type="binding site" evidence="8">
    <location>
        <position position="495"/>
    </location>
    <ligand>
        <name>Mn(2+)</name>
        <dbReference type="ChEBI" id="CHEBI:29035"/>
    </ligand>
</feature>
<keyword evidence="11" id="KW-0378">Hydrolase</keyword>
<feature type="binding site" evidence="7">
    <location>
        <position position="437"/>
    </location>
    <ligand>
        <name>substrate</name>
    </ligand>
</feature>
<evidence type="ECO:0000256" key="5">
    <source>
        <dbReference type="ARBA" id="ARBA00023136"/>
    </source>
</evidence>
<feature type="transmembrane region" description="Helical" evidence="9">
    <location>
        <begin position="9"/>
        <end position="31"/>
    </location>
</feature>
<feature type="binding site" evidence="8">
    <location>
        <position position="275"/>
    </location>
    <ligand>
        <name>Mn(2+)</name>
        <dbReference type="ChEBI" id="CHEBI:29035"/>
    </ligand>
</feature>
<evidence type="ECO:0000313" key="12">
    <source>
        <dbReference type="Proteomes" id="UP000006431"/>
    </source>
</evidence>
<accession>H1FWH4</accession>
<dbReference type="InterPro" id="IPR017850">
    <property type="entry name" value="Alkaline_phosphatase_core_sf"/>
</dbReference>
<dbReference type="SUPFAM" id="SSF53649">
    <property type="entry name" value="Alkaline phosphatase-like"/>
    <property type="match status" value="1"/>
</dbReference>
<organism evidence="11 12">
    <name type="scientific">Sulfurimonas gotlandica (strain DSM 19862 / JCM 16533 / GD1)</name>
    <dbReference type="NCBI Taxonomy" id="929558"/>
    <lineage>
        <taxon>Bacteria</taxon>
        <taxon>Pseudomonadati</taxon>
        <taxon>Campylobacterota</taxon>
        <taxon>Epsilonproteobacteria</taxon>
        <taxon>Campylobacterales</taxon>
        <taxon>Sulfurimonadaceae</taxon>
        <taxon>Sulfurimonas</taxon>
    </lineage>
</organism>
<reference evidence="11 12" key="1">
    <citation type="journal article" date="2012" name="Proc. Natl. Acad. Sci. U.S.A.">
        <title>Genome and physiology of a model Epsilonproteobacterium responsible for sulfide detoxification in marine oxygen depletion zones.</title>
        <authorList>
            <person name="Grote J."/>
            <person name="Schott T."/>
            <person name="Bruckner C.G."/>
            <person name="Glockner F.O."/>
            <person name="Jost G."/>
            <person name="Teeling H."/>
            <person name="Labrenz M."/>
            <person name="Jurgens K."/>
        </authorList>
    </citation>
    <scope>NUCLEOTIDE SEQUENCE [LARGE SCALE GENOMIC DNA]</scope>
    <source>
        <strain evidence="11 12">GD1</strain>
    </source>
</reference>
<dbReference type="InterPro" id="IPR000917">
    <property type="entry name" value="Sulfatase_N"/>
</dbReference>
<evidence type="ECO:0000256" key="2">
    <source>
        <dbReference type="ARBA" id="ARBA00022475"/>
    </source>
</evidence>
<dbReference type="GO" id="GO:0005886">
    <property type="term" value="C:plasma membrane"/>
    <property type="evidence" value="ECO:0007669"/>
    <property type="project" value="UniProtKB-SubCell"/>
</dbReference>
<keyword evidence="5 9" id="KW-0472">Membrane</keyword>
<comment type="subcellular location">
    <subcellularLocation>
        <location evidence="1">Cell membrane</location>
        <topology evidence="1">Multi-pass membrane protein</topology>
    </subcellularLocation>
</comment>
<evidence type="ECO:0000259" key="10">
    <source>
        <dbReference type="Pfam" id="PF00884"/>
    </source>
</evidence>
<dbReference type="PANTHER" id="PTHR47371:SF3">
    <property type="entry name" value="PHOSPHOGLYCEROL TRANSFERASE I"/>
    <property type="match status" value="1"/>
</dbReference>
<keyword evidence="2" id="KW-1003">Cell membrane</keyword>
<keyword evidence="7" id="KW-0479">Metal-binding</keyword>
<keyword evidence="7" id="KW-0464">Manganese</keyword>
<sequence length="637" mass="72591">MRKNQLTQILALVIFSFIVLMAIRLTLYNFYIDDFSNLTTGEFYTSLLMGFRVDMITIFTFSSLFILTLLFIKKPKYRAKVALLWAILLNIIFILSFSDVLYYDYIHRHISNEIFNLSDDMDIIFGMAFGSMLPFTLGAILISISFLYLVFKLFSSELESFISGKKLLILTIVTILVLFIGIRNSFAGKSFGSSDAYAVNKVSSGNLALNGFFTIYRTAKKTAKHNLVDLDEAIQTTQDALKTSNAPFVNKEYPLLRQYSKKDKEQYNVVIVLLESFGAEHIDGFTKYKELNVTPYFKRLSNEGLKFTNFYSNGYRSIFGITSMFTGVTIPAGAQYLGKGLELSNLSYLGSVAKDNGYSTISMQAANRRSYRVDSVSALAGFDEYYGAQDMPNVEEVDAGREPLTGTYDFNMLDFYHKKLNSMKEPFLGFAFTDTTHSDYHLPSKKYERYPHDLKNYNGALNAYIYADDSIRRFIEGAKKEPWFDRTIFIFTSDHGSGDALNQIAREYRPDDKPLTSIEHFRIPLIIYAPKIFKPMEVKTLGGHNDIFPTIVDMLGWKADIATMGSSLFDEDVNERLVYFYAGNLIGLITNNGYIKYNFKDIVEQVGSQENIQKMKKLLFSVDTAEAGLLEKNRWAK</sequence>
<evidence type="ECO:0000256" key="9">
    <source>
        <dbReference type="SAM" id="Phobius"/>
    </source>
</evidence>
<dbReference type="STRING" id="929558.SMGD1_1954"/>
<evidence type="ECO:0000256" key="6">
    <source>
        <dbReference type="PIRSR" id="PIRSR005091-1"/>
    </source>
</evidence>
<dbReference type="Gene3D" id="3.40.720.10">
    <property type="entry name" value="Alkaline Phosphatase, subunit A"/>
    <property type="match status" value="1"/>
</dbReference>
<feature type="active site" evidence="6">
    <location>
        <position position="317"/>
    </location>
</feature>
<evidence type="ECO:0000256" key="1">
    <source>
        <dbReference type="ARBA" id="ARBA00004651"/>
    </source>
</evidence>
<dbReference type="OrthoDB" id="9760224at2"/>
<dbReference type="PATRIC" id="fig|929558.5.peg.1947"/>